<protein>
    <recommendedName>
        <fullName evidence="3">Aldolase</fullName>
    </recommendedName>
</protein>
<organism evidence="1 2">
    <name type="scientific">Thioclava pacifica DSM 10166</name>
    <dbReference type="NCBI Taxonomy" id="1353537"/>
    <lineage>
        <taxon>Bacteria</taxon>
        <taxon>Pseudomonadati</taxon>
        <taxon>Pseudomonadota</taxon>
        <taxon>Alphaproteobacteria</taxon>
        <taxon>Rhodobacterales</taxon>
        <taxon>Paracoccaceae</taxon>
        <taxon>Thioclava</taxon>
    </lineage>
</organism>
<dbReference type="eggNOG" id="COG5467">
    <property type="taxonomic scope" value="Bacteria"/>
</dbReference>
<keyword evidence="2" id="KW-1185">Reference proteome</keyword>
<evidence type="ECO:0000313" key="1">
    <source>
        <dbReference type="EMBL" id="KEO56558.1"/>
    </source>
</evidence>
<dbReference type="InterPro" id="IPR038293">
    <property type="entry name" value="ATPase_inh_sub_z_sf"/>
</dbReference>
<sequence length="105" mass="11617">MTTFDDRENAYENKFAHDAELQFKADARCNKMLGQWAAGLLGKSGAEAEAYIVTVVKADFEEAGHEDVFRKLSADLGDKADEAAIRAKMAECMAEARRQVLEEAD</sequence>
<dbReference type="STRING" id="1353537.TP2_03250"/>
<dbReference type="EMBL" id="AUND01000001">
    <property type="protein sequence ID" value="KEO56558.1"/>
    <property type="molecule type" value="Genomic_DNA"/>
</dbReference>
<dbReference type="PIRSF" id="PIRSF031780">
    <property type="entry name" value="UCP031780"/>
    <property type="match status" value="1"/>
</dbReference>
<evidence type="ECO:0000313" key="2">
    <source>
        <dbReference type="Proteomes" id="UP000027432"/>
    </source>
</evidence>
<proteinExistence type="predicted"/>
<reference evidence="1 2" key="1">
    <citation type="submission" date="2013-07" db="EMBL/GenBank/DDBJ databases">
        <title>Thioclava pacifica DSM 10166 Genome Sequencing.</title>
        <authorList>
            <person name="Lai Q."/>
            <person name="Shao Z."/>
        </authorList>
    </citation>
    <scope>NUCLEOTIDE SEQUENCE [LARGE SCALE GENOMIC DNA]</scope>
    <source>
        <strain evidence="1 2">DSM 10166</strain>
    </source>
</reference>
<dbReference type="Proteomes" id="UP000027432">
    <property type="component" value="Unassembled WGS sequence"/>
</dbReference>
<evidence type="ECO:0008006" key="3">
    <source>
        <dbReference type="Google" id="ProtNLM"/>
    </source>
</evidence>
<name>A0A074JLV3_9RHOB</name>
<gene>
    <name evidence="1" type="ORF">TP2_03250</name>
</gene>
<dbReference type="InterPro" id="IPR009945">
    <property type="entry name" value="ATPase_inh_sub_z"/>
</dbReference>
<dbReference type="RefSeq" id="WP_038073122.1">
    <property type="nucleotide sequence ID" value="NZ_AUND01000001.1"/>
</dbReference>
<dbReference type="Gene3D" id="1.10.790.20">
    <property type="entry name" value="Domain of unknown function DUF1476"/>
    <property type="match status" value="1"/>
</dbReference>
<accession>A0A074JLV3</accession>
<dbReference type="OrthoDB" id="9810387at2"/>
<dbReference type="Pfam" id="PF07345">
    <property type="entry name" value="ATPaseInh_sub_z"/>
    <property type="match status" value="1"/>
</dbReference>
<comment type="caution">
    <text evidence="1">The sequence shown here is derived from an EMBL/GenBank/DDBJ whole genome shotgun (WGS) entry which is preliminary data.</text>
</comment>
<dbReference type="AlphaFoldDB" id="A0A074JLV3"/>